<protein>
    <submittedName>
        <fullName evidence="2">Uncharacterized protein</fullName>
    </submittedName>
</protein>
<name>A0A512AGU0_9SPHN</name>
<dbReference type="Proteomes" id="UP000321464">
    <property type="component" value="Unassembled WGS sequence"/>
</dbReference>
<sequence length="104" mass="12052">MPEWRPDVKRMRQGRWSQDRGQEPANAERGAARQDARKGPCLPRGRTSEGEAARPDRRERRPEEKRKETRSQRQKARQRADCGTGTSDCQAHVVRNCGRRRTEG</sequence>
<proteinExistence type="predicted"/>
<reference evidence="2 3" key="1">
    <citation type="submission" date="2019-07" db="EMBL/GenBank/DDBJ databases">
        <title>Whole genome shotgun sequence of Novosphingobium sediminis NBRC 106119.</title>
        <authorList>
            <person name="Hosoyama A."/>
            <person name="Uohara A."/>
            <person name="Ohji S."/>
            <person name="Ichikawa N."/>
        </authorList>
    </citation>
    <scope>NUCLEOTIDE SEQUENCE [LARGE SCALE GENOMIC DNA]</scope>
    <source>
        <strain evidence="2 3">NBRC 106119</strain>
    </source>
</reference>
<evidence type="ECO:0000256" key="1">
    <source>
        <dbReference type="SAM" id="MobiDB-lite"/>
    </source>
</evidence>
<feature type="compositionally biased region" description="Basic and acidic residues" evidence="1">
    <location>
        <begin position="1"/>
        <end position="10"/>
    </location>
</feature>
<keyword evidence="3" id="KW-1185">Reference proteome</keyword>
<comment type="caution">
    <text evidence="2">The sequence shown here is derived from an EMBL/GenBank/DDBJ whole genome shotgun (WGS) entry which is preliminary data.</text>
</comment>
<dbReference type="AlphaFoldDB" id="A0A512AGU0"/>
<organism evidence="2 3">
    <name type="scientific">Novosphingobium sediminis</name>
    <dbReference type="NCBI Taxonomy" id="707214"/>
    <lineage>
        <taxon>Bacteria</taxon>
        <taxon>Pseudomonadati</taxon>
        <taxon>Pseudomonadota</taxon>
        <taxon>Alphaproteobacteria</taxon>
        <taxon>Sphingomonadales</taxon>
        <taxon>Sphingomonadaceae</taxon>
        <taxon>Novosphingobium</taxon>
    </lineage>
</organism>
<accession>A0A512AGU0</accession>
<feature type="compositionally biased region" description="Basic and acidic residues" evidence="1">
    <location>
        <begin position="46"/>
        <end position="71"/>
    </location>
</feature>
<evidence type="ECO:0000313" key="3">
    <source>
        <dbReference type="Proteomes" id="UP000321464"/>
    </source>
</evidence>
<dbReference type="EMBL" id="BJYR01000005">
    <property type="protein sequence ID" value="GEN98924.1"/>
    <property type="molecule type" value="Genomic_DNA"/>
</dbReference>
<gene>
    <name evidence="2" type="ORF">NSE01_07570</name>
</gene>
<evidence type="ECO:0000313" key="2">
    <source>
        <dbReference type="EMBL" id="GEN98924.1"/>
    </source>
</evidence>
<feature type="region of interest" description="Disordered" evidence="1">
    <location>
        <begin position="1"/>
        <end position="104"/>
    </location>
</feature>